<evidence type="ECO:0000256" key="3">
    <source>
        <dbReference type="ARBA" id="ARBA00012741"/>
    </source>
</evidence>
<organism evidence="8 9">
    <name type="scientific">Cardiocondyla obscurior</name>
    <dbReference type="NCBI Taxonomy" id="286306"/>
    <lineage>
        <taxon>Eukaryota</taxon>
        <taxon>Metazoa</taxon>
        <taxon>Ecdysozoa</taxon>
        <taxon>Arthropoda</taxon>
        <taxon>Hexapoda</taxon>
        <taxon>Insecta</taxon>
        <taxon>Pterygota</taxon>
        <taxon>Neoptera</taxon>
        <taxon>Endopterygota</taxon>
        <taxon>Hymenoptera</taxon>
        <taxon>Apocrita</taxon>
        <taxon>Aculeata</taxon>
        <taxon>Formicoidea</taxon>
        <taxon>Formicidae</taxon>
        <taxon>Myrmicinae</taxon>
        <taxon>Cardiocondyla</taxon>
    </lineage>
</organism>
<dbReference type="GO" id="GO:0004558">
    <property type="term" value="F:alpha-1,4-glucosidase activity"/>
    <property type="evidence" value="ECO:0007669"/>
    <property type="project" value="UniProtKB-EC"/>
</dbReference>
<dbReference type="AlphaFoldDB" id="A0AAW2FWU8"/>
<dbReference type="Pfam" id="PF00128">
    <property type="entry name" value="Alpha-amylase"/>
    <property type="match status" value="1"/>
</dbReference>
<keyword evidence="6" id="KW-0732">Signal</keyword>
<gene>
    <name evidence="8" type="ORF">PUN28_008137</name>
</gene>
<dbReference type="InterPro" id="IPR045857">
    <property type="entry name" value="O16G_dom_2"/>
</dbReference>
<evidence type="ECO:0000313" key="9">
    <source>
        <dbReference type="Proteomes" id="UP001430953"/>
    </source>
</evidence>
<evidence type="ECO:0000256" key="4">
    <source>
        <dbReference type="ARBA" id="ARBA00023180"/>
    </source>
</evidence>
<dbReference type="SMART" id="SM00642">
    <property type="entry name" value="Aamy"/>
    <property type="match status" value="1"/>
</dbReference>
<dbReference type="PANTHER" id="PTHR10357:SF179">
    <property type="entry name" value="NEUTRAL AND BASIC AMINO ACID TRANSPORT PROTEIN RBAT"/>
    <property type="match status" value="1"/>
</dbReference>
<dbReference type="CDD" id="cd11328">
    <property type="entry name" value="AmyAc_maltase"/>
    <property type="match status" value="1"/>
</dbReference>
<dbReference type="Gene3D" id="3.90.400.10">
    <property type="entry name" value="Oligo-1,6-glucosidase, Domain 2"/>
    <property type="match status" value="1"/>
</dbReference>
<evidence type="ECO:0000256" key="2">
    <source>
        <dbReference type="ARBA" id="ARBA00008061"/>
    </source>
</evidence>
<keyword evidence="9" id="KW-1185">Reference proteome</keyword>
<proteinExistence type="inferred from homology"/>
<evidence type="ECO:0000256" key="1">
    <source>
        <dbReference type="ARBA" id="ARBA00001657"/>
    </source>
</evidence>
<evidence type="ECO:0000259" key="7">
    <source>
        <dbReference type="SMART" id="SM00642"/>
    </source>
</evidence>
<keyword evidence="5" id="KW-0326">Glycosidase</keyword>
<dbReference type="InterPro" id="IPR017853">
    <property type="entry name" value="GH"/>
</dbReference>
<comment type="caution">
    <text evidence="8">The sequence shown here is derived from an EMBL/GenBank/DDBJ whole genome shotgun (WGS) entry which is preliminary data.</text>
</comment>
<dbReference type="GO" id="GO:0005975">
    <property type="term" value="P:carbohydrate metabolic process"/>
    <property type="evidence" value="ECO:0007669"/>
    <property type="project" value="InterPro"/>
</dbReference>
<evidence type="ECO:0000313" key="8">
    <source>
        <dbReference type="EMBL" id="KAL0120268.1"/>
    </source>
</evidence>
<dbReference type="PANTHER" id="PTHR10357">
    <property type="entry name" value="ALPHA-AMYLASE FAMILY MEMBER"/>
    <property type="match status" value="1"/>
</dbReference>
<comment type="catalytic activity">
    <reaction evidence="1">
        <text>Hydrolysis of terminal, non-reducing (1-&gt;4)-linked alpha-D-glucose residues with release of alpha-D-glucose.</text>
        <dbReference type="EC" id="3.2.1.20"/>
    </reaction>
</comment>
<sequence length="566" mass="65227">MSWTTYFCTFLILASGSFAKIYNKSWWNNTIFYQVYPRSLYDSNDDGVGDLPGITLKLEYFVETGIDAIWLSPIYPSPMVDFGYDISDFTGVDPIYGTLDDFKKLVARAKELGLKVVLDIVPNHSSDQHEWFKKALSGDQKYKDYYVWADGKNKDDKTPPNNWISVFDGPAWTYVDAVKQWYLHQFDPRQPDLNFYNSDVQAEMIKVLKFWLDLGIDGFRVDSAAFIFEDERLLDEPRSNIQGLTSRNYNFLRHIYTFDLSANYKLFEEWRNFADVYSDTNDQDQKMMVIEAYTDLDHTIEYYKYNVLPFNFKFIRNLTAASTANDYKREMDEWMNSMPKGEVANWVLGNHDNPRVASRFPGKSDHLTMLSMILPGMTVTYNGDEIGMVDKRDISWENTQDPQACNAGQENYRNISRDPERTPFQWDSTKNAGFSKADSTWLPVNKNYKKLNLAKQVKARRSHYKLYKTLALMHHKEPALTEGSYKSFVANDNSVLGVIRSNGCRTVLYLLNFTKKSQTLNLSGEGLPSLLVVKASDVDSNVKTSKLVNVDKIRLPAKAAVLYTSL</sequence>
<feature type="domain" description="Glycosyl hydrolase family 13 catalytic" evidence="7">
    <location>
        <begin position="34"/>
        <end position="421"/>
    </location>
</feature>
<dbReference type="EMBL" id="JADYXP020000007">
    <property type="protein sequence ID" value="KAL0120268.1"/>
    <property type="molecule type" value="Genomic_DNA"/>
</dbReference>
<evidence type="ECO:0000256" key="5">
    <source>
        <dbReference type="ARBA" id="ARBA00023295"/>
    </source>
</evidence>
<dbReference type="FunFam" id="3.90.400.10:FF:000001">
    <property type="entry name" value="Maltase A3, isoform A"/>
    <property type="match status" value="1"/>
</dbReference>
<dbReference type="InterPro" id="IPR006047">
    <property type="entry name" value="GH13_cat_dom"/>
</dbReference>
<comment type="similarity">
    <text evidence="2">Belongs to the glycosyl hydrolase 13 family.</text>
</comment>
<feature type="signal peptide" evidence="6">
    <location>
        <begin position="1"/>
        <end position="19"/>
    </location>
</feature>
<accession>A0AAW2FWU8</accession>
<dbReference type="SUPFAM" id="SSF51445">
    <property type="entry name" value="(Trans)glycosidases"/>
    <property type="match status" value="1"/>
</dbReference>
<protein>
    <recommendedName>
        <fullName evidence="3">alpha-glucosidase</fullName>
        <ecNumber evidence="3">3.2.1.20</ecNumber>
    </recommendedName>
</protein>
<name>A0AAW2FWU8_9HYME</name>
<keyword evidence="4" id="KW-0325">Glycoprotein</keyword>
<evidence type="ECO:0000256" key="6">
    <source>
        <dbReference type="SAM" id="SignalP"/>
    </source>
</evidence>
<dbReference type="EC" id="3.2.1.20" evidence="3"/>
<dbReference type="Proteomes" id="UP001430953">
    <property type="component" value="Unassembled WGS sequence"/>
</dbReference>
<reference evidence="8 9" key="1">
    <citation type="submission" date="2023-03" db="EMBL/GenBank/DDBJ databases">
        <title>High recombination rates correlate with genetic variation in Cardiocondyla obscurior ants.</title>
        <authorList>
            <person name="Errbii M."/>
        </authorList>
    </citation>
    <scope>NUCLEOTIDE SEQUENCE [LARGE SCALE GENOMIC DNA]</scope>
    <source>
        <strain evidence="8">Alpha-2009</strain>
        <tissue evidence="8">Whole body</tissue>
    </source>
</reference>
<keyword evidence="5" id="KW-0378">Hydrolase</keyword>
<feature type="chain" id="PRO_5043621076" description="alpha-glucosidase" evidence="6">
    <location>
        <begin position="20"/>
        <end position="566"/>
    </location>
</feature>
<dbReference type="Gene3D" id="3.20.20.80">
    <property type="entry name" value="Glycosidases"/>
    <property type="match status" value="1"/>
</dbReference>